<feature type="non-terminal residue" evidence="1">
    <location>
        <position position="271"/>
    </location>
</feature>
<dbReference type="STRING" id="77166.U4TTQ5"/>
<gene>
    <name evidence="1" type="ORF">D910_00199</name>
</gene>
<organism evidence="1 2">
    <name type="scientific">Dendroctonus ponderosae</name>
    <name type="common">Mountain pine beetle</name>
    <dbReference type="NCBI Taxonomy" id="77166"/>
    <lineage>
        <taxon>Eukaryota</taxon>
        <taxon>Metazoa</taxon>
        <taxon>Ecdysozoa</taxon>
        <taxon>Arthropoda</taxon>
        <taxon>Hexapoda</taxon>
        <taxon>Insecta</taxon>
        <taxon>Pterygota</taxon>
        <taxon>Neoptera</taxon>
        <taxon>Endopterygota</taxon>
        <taxon>Coleoptera</taxon>
        <taxon>Polyphaga</taxon>
        <taxon>Cucujiformia</taxon>
        <taxon>Curculionidae</taxon>
        <taxon>Scolytinae</taxon>
        <taxon>Dendroctonus</taxon>
    </lineage>
</organism>
<dbReference type="EMBL" id="KB629979">
    <property type="protein sequence ID" value="ERL83313.1"/>
    <property type="molecule type" value="Genomic_DNA"/>
</dbReference>
<proteinExistence type="predicted"/>
<sequence length="271" mass="31887">MVVIDQDNMYQNQKHLYANEQLKSKDQIKQDPLRISYTTTNDLHIIKNAFNVQADVIFHSDDANENNLFLAFMNPDQKEMLKMYGNNGIMIDSTHGTNPYQMQLTTLMILDDYYEGFPSKSKGIAFYNAFFKKCNIYPNKILCDSHVKKNLFQNLTKISNLEIRNKVKNHLTQLTNELNETTFNTMHEKFLENLLIDPSTENYGEYFGTHHAKRPVHCYRKDFPKNTVMSLEKWHQDLKYNSSVGGRIQQRLDLSINNVIECLRNKFLRRL</sequence>
<dbReference type="AlphaFoldDB" id="U4TTQ5"/>
<dbReference type="Proteomes" id="UP000030742">
    <property type="component" value="Unassembled WGS sequence"/>
</dbReference>
<reference evidence="1 2" key="1">
    <citation type="journal article" date="2013" name="Genome Biol.">
        <title>Draft genome of the mountain pine beetle, Dendroctonus ponderosae Hopkins, a major forest pest.</title>
        <authorList>
            <person name="Keeling C.I."/>
            <person name="Yuen M.M."/>
            <person name="Liao N.Y."/>
            <person name="Docking T.R."/>
            <person name="Chan S.K."/>
            <person name="Taylor G.A."/>
            <person name="Palmquist D.L."/>
            <person name="Jackman S.D."/>
            <person name="Nguyen A."/>
            <person name="Li M."/>
            <person name="Henderson H."/>
            <person name="Janes J.K."/>
            <person name="Zhao Y."/>
            <person name="Pandoh P."/>
            <person name="Moore R."/>
            <person name="Sperling F.A."/>
            <person name="Huber D.P."/>
            <person name="Birol I."/>
            <person name="Jones S.J."/>
            <person name="Bohlmann J."/>
        </authorList>
    </citation>
    <scope>NUCLEOTIDE SEQUENCE</scope>
</reference>
<evidence type="ECO:0000313" key="2">
    <source>
        <dbReference type="Proteomes" id="UP000030742"/>
    </source>
</evidence>
<name>U4TTQ5_DENPD</name>
<accession>U4TTQ5</accession>
<evidence type="ECO:0008006" key="3">
    <source>
        <dbReference type="Google" id="ProtNLM"/>
    </source>
</evidence>
<evidence type="ECO:0000313" key="1">
    <source>
        <dbReference type="EMBL" id="ERL83313.1"/>
    </source>
</evidence>
<protein>
    <recommendedName>
        <fullName evidence="3">MULE transposase domain-containing protein</fullName>
    </recommendedName>
</protein>
<dbReference type="OrthoDB" id="10031901at2759"/>